<keyword evidence="7 9" id="KW-1133">Transmembrane helix</keyword>
<comment type="caution">
    <text evidence="11">The sequence shown here is derived from an EMBL/GenBank/DDBJ whole genome shotgun (WGS) entry which is preliminary data.</text>
</comment>
<accession>A0A0Q4B726</accession>
<dbReference type="Proteomes" id="UP000054172">
    <property type="component" value="Unassembled WGS sequence"/>
</dbReference>
<proteinExistence type="inferred from homology"/>
<dbReference type="EC" id="3.4.23.36" evidence="9"/>
<comment type="function">
    <text evidence="9">This protein specifically catalyzes the removal of signal peptides from prolipoproteins.</text>
</comment>
<evidence type="ECO:0000256" key="4">
    <source>
        <dbReference type="ARBA" id="ARBA00022692"/>
    </source>
</evidence>
<feature type="active site" evidence="9">
    <location>
        <position position="167"/>
    </location>
</feature>
<name>A0A0Q4B726_9BACT</name>
<comment type="pathway">
    <text evidence="9">Protein modification; lipoprotein biosynthesis (signal peptide cleavage).</text>
</comment>
<dbReference type="Pfam" id="PF01252">
    <property type="entry name" value="Peptidase_A8"/>
    <property type="match status" value="1"/>
</dbReference>
<keyword evidence="12" id="KW-1185">Reference proteome</keyword>
<dbReference type="STRING" id="1702214.AL399_04240"/>
<comment type="subcellular location">
    <subcellularLocation>
        <location evidence="9">Cell membrane</location>
        <topology evidence="9">Multi-pass membrane protein</topology>
    </subcellularLocation>
</comment>
<evidence type="ECO:0000256" key="7">
    <source>
        <dbReference type="ARBA" id="ARBA00022989"/>
    </source>
</evidence>
<dbReference type="GO" id="GO:0005886">
    <property type="term" value="C:plasma membrane"/>
    <property type="evidence" value="ECO:0007669"/>
    <property type="project" value="UniProtKB-SubCell"/>
</dbReference>
<dbReference type="PRINTS" id="PR00781">
    <property type="entry name" value="LIPOSIGPTASE"/>
</dbReference>
<sequence length="224" mass="24365">MARNTATGADSRFVWLLVLLGVLILVADQTLKFWVKTHFTLGEEVALIGHWLRLHFTENNGIAFGMQPGSTVGKLLLSLFRIAAVGAMIYLLVRILRKGVAPRRMAVGLTIVIAGALGNIIDGTFYGVIFSSSEGLVMAGEELVQPVAQFLPAGGGYAPLFYGKVVDMIYAPIVDTVWPSWMPGIGGSPLVFFQPIFNLADAAITVGIAYMLIFNWKFLFGRKK</sequence>
<comment type="catalytic activity">
    <reaction evidence="9">
        <text>Release of signal peptides from bacterial membrane prolipoproteins. Hydrolyzes -Xaa-Yaa-Zaa-|-(S,diacylglyceryl)Cys-, in which Xaa is hydrophobic (preferably Leu), and Yaa (Ala or Ser) and Zaa (Gly or Ala) have small, neutral side chains.</text>
        <dbReference type="EC" id="3.4.23.36"/>
    </reaction>
</comment>
<dbReference type="UniPathway" id="UPA00665"/>
<dbReference type="HAMAP" id="MF_00161">
    <property type="entry name" value="LspA"/>
    <property type="match status" value="1"/>
</dbReference>
<feature type="transmembrane region" description="Helical" evidence="9">
    <location>
        <begin position="75"/>
        <end position="93"/>
    </location>
</feature>
<dbReference type="GO" id="GO:0006508">
    <property type="term" value="P:proteolysis"/>
    <property type="evidence" value="ECO:0007669"/>
    <property type="project" value="UniProtKB-KW"/>
</dbReference>
<organism evidence="11 12">
    <name type="scientific">Candidatus [Bacteroides] periocalifornicus</name>
    <dbReference type="NCBI Taxonomy" id="1702214"/>
    <lineage>
        <taxon>Bacteria</taxon>
        <taxon>Pseudomonadati</taxon>
        <taxon>Bacteroidota</taxon>
    </lineage>
</organism>
<evidence type="ECO:0000313" key="11">
    <source>
        <dbReference type="EMBL" id="KQM09000.1"/>
    </source>
</evidence>
<evidence type="ECO:0000256" key="2">
    <source>
        <dbReference type="ARBA" id="ARBA00022475"/>
    </source>
</evidence>
<dbReference type="AlphaFoldDB" id="A0A0Q4B726"/>
<evidence type="ECO:0000256" key="1">
    <source>
        <dbReference type="ARBA" id="ARBA00006139"/>
    </source>
</evidence>
<keyword evidence="4 9" id="KW-0812">Transmembrane</keyword>
<evidence type="ECO:0000256" key="5">
    <source>
        <dbReference type="ARBA" id="ARBA00022750"/>
    </source>
</evidence>
<evidence type="ECO:0000256" key="6">
    <source>
        <dbReference type="ARBA" id="ARBA00022801"/>
    </source>
</evidence>
<gene>
    <name evidence="9" type="primary">lspA</name>
    <name evidence="11" type="ORF">AL399_04240</name>
</gene>
<feature type="transmembrane region" description="Helical" evidence="9">
    <location>
        <begin position="12"/>
        <end position="31"/>
    </location>
</feature>
<keyword evidence="2 9" id="KW-1003">Cell membrane</keyword>
<feature type="active site" evidence="9">
    <location>
        <position position="201"/>
    </location>
</feature>
<dbReference type="PATRIC" id="fig|1702214.3.peg.1568"/>
<keyword evidence="5 9" id="KW-0064">Aspartyl protease</keyword>
<keyword evidence="3 9" id="KW-0645">Protease</keyword>
<keyword evidence="6 9" id="KW-0378">Hydrolase</keyword>
<dbReference type="PANTHER" id="PTHR33695:SF1">
    <property type="entry name" value="LIPOPROTEIN SIGNAL PEPTIDASE"/>
    <property type="match status" value="1"/>
</dbReference>
<evidence type="ECO:0000313" key="12">
    <source>
        <dbReference type="Proteomes" id="UP000054172"/>
    </source>
</evidence>
<dbReference type="InterPro" id="IPR001872">
    <property type="entry name" value="Peptidase_A8"/>
</dbReference>
<dbReference type="GO" id="GO:0004190">
    <property type="term" value="F:aspartic-type endopeptidase activity"/>
    <property type="evidence" value="ECO:0007669"/>
    <property type="project" value="UniProtKB-UniRule"/>
</dbReference>
<feature type="transmembrane region" description="Helical" evidence="9">
    <location>
        <begin position="105"/>
        <end position="129"/>
    </location>
</feature>
<evidence type="ECO:0000256" key="10">
    <source>
        <dbReference type="RuleBase" id="RU004181"/>
    </source>
</evidence>
<keyword evidence="8 9" id="KW-0472">Membrane</keyword>
<dbReference type="EMBL" id="LIIK01000015">
    <property type="protein sequence ID" value="KQM09000.1"/>
    <property type="molecule type" value="Genomic_DNA"/>
</dbReference>
<evidence type="ECO:0000256" key="3">
    <source>
        <dbReference type="ARBA" id="ARBA00022670"/>
    </source>
</evidence>
<reference evidence="11" key="1">
    <citation type="submission" date="2015-08" db="EMBL/GenBank/DDBJ databases">
        <title>Candidatus Bacteriodes Periocalifornicus.</title>
        <authorList>
            <person name="McLean J.S."/>
            <person name="Kelley S."/>
        </authorList>
    </citation>
    <scope>NUCLEOTIDE SEQUENCE [LARGE SCALE GENOMIC DNA]</scope>
    <source>
        <strain evidence="11">12B</strain>
    </source>
</reference>
<evidence type="ECO:0000256" key="8">
    <source>
        <dbReference type="ARBA" id="ARBA00023136"/>
    </source>
</evidence>
<comment type="similarity">
    <text evidence="1 9 10">Belongs to the peptidase A8 family.</text>
</comment>
<feature type="transmembrane region" description="Helical" evidence="9">
    <location>
        <begin position="191"/>
        <end position="214"/>
    </location>
</feature>
<evidence type="ECO:0000256" key="9">
    <source>
        <dbReference type="HAMAP-Rule" id="MF_00161"/>
    </source>
</evidence>
<dbReference type="PANTHER" id="PTHR33695">
    <property type="entry name" value="LIPOPROTEIN SIGNAL PEPTIDASE"/>
    <property type="match status" value="1"/>
</dbReference>
<dbReference type="NCBIfam" id="NF011369">
    <property type="entry name" value="PRK14788.1"/>
    <property type="match status" value="1"/>
</dbReference>
<protein>
    <recommendedName>
        <fullName evidence="9">Lipoprotein signal peptidase</fullName>
        <ecNumber evidence="9">3.4.23.36</ecNumber>
    </recommendedName>
    <alternativeName>
        <fullName evidence="9">Prolipoprotein signal peptidase</fullName>
    </alternativeName>
    <alternativeName>
        <fullName evidence="9">Signal peptidase II</fullName>
        <shortName evidence="9">SPase II</shortName>
    </alternativeName>
</protein>